<proteinExistence type="predicted"/>
<evidence type="ECO:0000313" key="3">
    <source>
        <dbReference type="EMBL" id="CAB3372805.1"/>
    </source>
</evidence>
<dbReference type="PANTHER" id="PTHR28474">
    <property type="entry name" value="TRANSMEMBRANE PROTEIN 72"/>
    <property type="match status" value="1"/>
</dbReference>
<name>A0A8S1CQD6_9INSE</name>
<keyword evidence="4" id="KW-1185">Reference proteome</keyword>
<sequence>MLQYEDSKYTCLFESLTPFTRFLGVFTSVVLCGVGVDISFHHHPMGLYIIVCALLVFFLEITWTVSLFLQVCSRGERRCVCWRWVLWFNGWKKSLLYCGIAAALIAWPHHLWLSTVAGGMLLILAACYALLSLSSSRPSPDSRLLHAHGEDSCDRFDTEVLDDSFSTTESPTRHSRPGQSGGIVLEI</sequence>
<dbReference type="EMBL" id="CADEPI010000076">
    <property type="protein sequence ID" value="CAB3372805.1"/>
    <property type="molecule type" value="Genomic_DNA"/>
</dbReference>
<keyword evidence="2" id="KW-0812">Transmembrane</keyword>
<dbReference type="Proteomes" id="UP000494165">
    <property type="component" value="Unassembled WGS sequence"/>
</dbReference>
<organism evidence="3 4">
    <name type="scientific">Cloeon dipterum</name>
    <dbReference type="NCBI Taxonomy" id="197152"/>
    <lineage>
        <taxon>Eukaryota</taxon>
        <taxon>Metazoa</taxon>
        <taxon>Ecdysozoa</taxon>
        <taxon>Arthropoda</taxon>
        <taxon>Hexapoda</taxon>
        <taxon>Insecta</taxon>
        <taxon>Pterygota</taxon>
        <taxon>Palaeoptera</taxon>
        <taxon>Ephemeroptera</taxon>
        <taxon>Pisciforma</taxon>
        <taxon>Baetidae</taxon>
        <taxon>Cloeon</taxon>
    </lineage>
</organism>
<protein>
    <submittedName>
        <fullName evidence="3">Uncharacterized protein</fullName>
    </submittedName>
</protein>
<evidence type="ECO:0000256" key="2">
    <source>
        <dbReference type="SAM" id="Phobius"/>
    </source>
</evidence>
<feature type="transmembrane region" description="Helical" evidence="2">
    <location>
        <begin position="111"/>
        <end position="133"/>
    </location>
</feature>
<comment type="caution">
    <text evidence="3">The sequence shown here is derived from an EMBL/GenBank/DDBJ whole genome shotgun (WGS) entry which is preliminary data.</text>
</comment>
<dbReference type="InterPro" id="IPR032055">
    <property type="entry name" value="TMEM72"/>
</dbReference>
<keyword evidence="2" id="KW-1133">Transmembrane helix</keyword>
<dbReference type="PANTHER" id="PTHR28474:SF1">
    <property type="entry name" value="TRANSMEMBRANE PROTEIN 72"/>
    <property type="match status" value="1"/>
</dbReference>
<feature type="transmembrane region" description="Helical" evidence="2">
    <location>
        <begin position="21"/>
        <end position="40"/>
    </location>
</feature>
<dbReference type="Pfam" id="PF16054">
    <property type="entry name" value="TMEM72"/>
    <property type="match status" value="1"/>
</dbReference>
<reference evidence="3 4" key="1">
    <citation type="submission" date="2020-04" db="EMBL/GenBank/DDBJ databases">
        <authorList>
            <person name="Alioto T."/>
            <person name="Alioto T."/>
            <person name="Gomez Garrido J."/>
        </authorList>
    </citation>
    <scope>NUCLEOTIDE SEQUENCE [LARGE SCALE GENOMIC DNA]</scope>
</reference>
<accession>A0A8S1CQD6</accession>
<keyword evidence="2" id="KW-0472">Membrane</keyword>
<feature type="region of interest" description="Disordered" evidence="1">
    <location>
        <begin position="164"/>
        <end position="187"/>
    </location>
</feature>
<gene>
    <name evidence="3" type="ORF">CLODIP_2_CD06284</name>
</gene>
<dbReference type="OrthoDB" id="5946061at2759"/>
<evidence type="ECO:0000256" key="1">
    <source>
        <dbReference type="SAM" id="MobiDB-lite"/>
    </source>
</evidence>
<evidence type="ECO:0000313" key="4">
    <source>
        <dbReference type="Proteomes" id="UP000494165"/>
    </source>
</evidence>
<dbReference type="AlphaFoldDB" id="A0A8S1CQD6"/>
<feature type="transmembrane region" description="Helical" evidence="2">
    <location>
        <begin position="46"/>
        <end position="72"/>
    </location>
</feature>
<feature type="transmembrane region" description="Helical" evidence="2">
    <location>
        <begin position="84"/>
        <end position="105"/>
    </location>
</feature>